<dbReference type="InterPro" id="IPR002797">
    <property type="entry name" value="Polysacc_synth"/>
</dbReference>
<keyword evidence="3 6" id="KW-0812">Transmembrane</keyword>
<sequence length="222" mass="24264">MYFAAPALARNAGGGVELIPSMRSLSVAILVIPLMSVIRGYFQGLQNMAPYAISQLVEQVARVFYLLTATFIIMRLGSGDYVAAVTQSTFAAFIGALASIAVLVYYYRKEKAKIDILVDMSPGNVKVNTTRLLLQTIREAVPFIIVGSGITIYKLVDQYTFISTMERFTEYSNQQLQSLFALFSGNPDKLVMVVIGLATSLATVGLPLVTEAFAKKRQSCFS</sequence>
<evidence type="ECO:0000256" key="5">
    <source>
        <dbReference type="ARBA" id="ARBA00023136"/>
    </source>
</evidence>
<evidence type="ECO:0000256" key="6">
    <source>
        <dbReference type="SAM" id="Phobius"/>
    </source>
</evidence>
<dbReference type="PANTHER" id="PTHR30250">
    <property type="entry name" value="PST FAMILY PREDICTED COLANIC ACID TRANSPORTER"/>
    <property type="match status" value="1"/>
</dbReference>
<feature type="transmembrane region" description="Helical" evidence="6">
    <location>
        <begin position="24"/>
        <end position="42"/>
    </location>
</feature>
<keyword evidence="5 6" id="KW-0472">Membrane</keyword>
<accession>A0A091C746</accession>
<keyword evidence="4 6" id="KW-1133">Transmembrane helix</keyword>
<dbReference type="AlphaFoldDB" id="A0A091C746"/>
<gene>
    <name evidence="7" type="ORF">TMUPMC115_0144</name>
</gene>
<dbReference type="PATRIC" id="fig|1302649.3.peg.145"/>
<dbReference type="Pfam" id="PF01943">
    <property type="entry name" value="Polysacc_synt"/>
    <property type="match status" value="1"/>
</dbReference>
<feature type="transmembrane region" description="Helical" evidence="6">
    <location>
        <begin position="90"/>
        <end position="107"/>
    </location>
</feature>
<feature type="transmembrane region" description="Helical" evidence="6">
    <location>
        <begin position="63"/>
        <end position="84"/>
    </location>
</feature>
<evidence type="ECO:0000313" key="7">
    <source>
        <dbReference type="EMBL" id="KFN93686.1"/>
    </source>
</evidence>
<reference evidence="7 8" key="1">
    <citation type="submission" date="2014-08" db="EMBL/GenBank/DDBJ databases">
        <title>Genome sequence of Tetragenococcus muriaticus.</title>
        <authorList>
            <person name="Chuea-nongthon C."/>
            <person name="Rodtong S."/>
            <person name="Yongsawatdigul J."/>
            <person name="Steele J.L."/>
            <person name="Liu X.-y."/>
            <person name="Speers J."/>
            <person name="Glasner J.D."/>
            <person name="Neeno-Eckwall E.C."/>
        </authorList>
    </citation>
    <scope>NUCLEOTIDE SEQUENCE [LARGE SCALE GENOMIC DNA]</scope>
    <source>
        <strain evidence="7 8">PMC-11-5</strain>
    </source>
</reference>
<evidence type="ECO:0000256" key="2">
    <source>
        <dbReference type="ARBA" id="ARBA00022475"/>
    </source>
</evidence>
<feature type="transmembrane region" description="Helical" evidence="6">
    <location>
        <begin position="140"/>
        <end position="156"/>
    </location>
</feature>
<evidence type="ECO:0000256" key="4">
    <source>
        <dbReference type="ARBA" id="ARBA00022989"/>
    </source>
</evidence>
<comment type="caution">
    <text evidence="7">The sequence shown here is derived from an EMBL/GenBank/DDBJ whole genome shotgun (WGS) entry which is preliminary data.</text>
</comment>
<evidence type="ECO:0000313" key="8">
    <source>
        <dbReference type="Proteomes" id="UP000029380"/>
    </source>
</evidence>
<name>A0A091C746_9ENTE</name>
<organism evidence="7 8">
    <name type="scientific">Tetragenococcus muriaticus PMC-11-5</name>
    <dbReference type="NCBI Taxonomy" id="1302649"/>
    <lineage>
        <taxon>Bacteria</taxon>
        <taxon>Bacillati</taxon>
        <taxon>Bacillota</taxon>
        <taxon>Bacilli</taxon>
        <taxon>Lactobacillales</taxon>
        <taxon>Enterococcaceae</taxon>
        <taxon>Tetragenococcus</taxon>
    </lineage>
</organism>
<feature type="transmembrane region" description="Helical" evidence="6">
    <location>
        <begin position="190"/>
        <end position="209"/>
    </location>
</feature>
<proteinExistence type="predicted"/>
<comment type="subcellular location">
    <subcellularLocation>
        <location evidence="1">Cell membrane</location>
        <topology evidence="1">Multi-pass membrane protein</topology>
    </subcellularLocation>
</comment>
<protein>
    <submittedName>
        <fullName evidence="7">Membrane protein</fullName>
    </submittedName>
</protein>
<dbReference type="Proteomes" id="UP000029380">
    <property type="component" value="Unassembled WGS sequence"/>
</dbReference>
<evidence type="ECO:0000256" key="3">
    <source>
        <dbReference type="ARBA" id="ARBA00022692"/>
    </source>
</evidence>
<dbReference type="GO" id="GO:0005886">
    <property type="term" value="C:plasma membrane"/>
    <property type="evidence" value="ECO:0007669"/>
    <property type="project" value="UniProtKB-SubCell"/>
</dbReference>
<keyword evidence="2" id="KW-1003">Cell membrane</keyword>
<dbReference type="EMBL" id="JPVU01000022">
    <property type="protein sequence ID" value="KFN93686.1"/>
    <property type="molecule type" value="Genomic_DNA"/>
</dbReference>
<evidence type="ECO:0000256" key="1">
    <source>
        <dbReference type="ARBA" id="ARBA00004651"/>
    </source>
</evidence>
<dbReference type="InterPro" id="IPR050833">
    <property type="entry name" value="Poly_Biosynth_Transport"/>
</dbReference>
<dbReference type="PANTHER" id="PTHR30250:SF21">
    <property type="entry name" value="LIPID II FLIPPASE MURJ"/>
    <property type="match status" value="1"/>
</dbReference>